<dbReference type="InterPro" id="IPR011765">
    <property type="entry name" value="Pept_M16_N"/>
</dbReference>
<accession>A0A1H5MRK9</accession>
<feature type="signal peptide" evidence="6">
    <location>
        <begin position="1"/>
        <end position="31"/>
    </location>
</feature>
<dbReference type="AlphaFoldDB" id="A0A1H5MRK9"/>
<keyword evidence="10" id="KW-1185">Reference proteome</keyword>
<keyword evidence="2" id="KW-0645">Protease</keyword>
<name>A0A1H5MRK9_9FLAO</name>
<sequence>MDTKTNNKSTFIGAKRVWTFLLLVVSLNTAAQTEWNGTIDSLPLDENIRYGQLKNGFTYYIKSLSEQQSKLQMNLYVKAGSNHSKKDEINISHAVEHLAFKATKNFPEGIGQSEEIKDVGMTIYDLQAFSGSKYTEYFFNAPGNNKKALKTGLIYFKDIVDGLLFTDEDIEVVRGELRQEYLLKIQDPKKIEADTRLTSSIYPCSHDHTNFLSQQAKMDPQTVRAFYEDFYRPDLMAVSVIGAIRDIDQLETLIIKAFGDLNNPKNPKKPKNCDSLYFKRPQQFFTIERKTDPSKLVPNKKVNFHLFYRDPETFYNWSNSQGLKKLMLTDLLVELLVRRFADISKGCSLFCIQNASLYEEDMLAGLLIEAEADNDLYKVAFQEIQKSLAQLEKHGISEEEFQQLKQSYSRNALSDRGEDPRYWKEQIFSHFVLGEALPAQKKQMQKDFIDNLSLRKFNDYLERFLSTGPDDIGIIAPTGSEALNLQEDQVRSWIEEQKKEPVEEFVYSEVSKTLLRPEQVKNLNKKVHYKEKFKARNIKEYDLENGLKLIAQSIEPGSENDKGKIVINGFSGKGVCTIPQEEYYSAIFAPEIILNSGINGFSKHEVEQHMQENGLYPGVLSFYVDYNESGIQGFVEVDQLENLLQLLYLYITSPNESEKEFQKWKKDKLESFTSSEAVEFYHFIKEKTGDPSITDYFKGRKSLFGSLETTEGIGETDLNEARKYFKYFFGDATDFTIVVSGDFEIDEVAPTLVKYFGNLPSGTSKVTTCTTKTETSLPKGPEMFVVPTPPHFDHKNVKYGWKYIKDAPKSDNWKDQMEVEVLGKLANIRGWDLRFKHGFAIYDVLVLGELNKKMNRYEISSYLDLMPEQYSAVRKEVHKIFKDLKSNLVSKEDLHQAVRYVASKRHKLYGSPGTIQKRNEQLFDHYKYGQALASPDEMKEYLVSLTPKDIRRLANKFFQDKNLYEFVMKENEL</sequence>
<dbReference type="EMBL" id="FNUG01000003">
    <property type="protein sequence ID" value="SEE92015.1"/>
    <property type="molecule type" value="Genomic_DNA"/>
</dbReference>
<keyword evidence="5" id="KW-0482">Metalloprotease</keyword>
<evidence type="ECO:0000256" key="1">
    <source>
        <dbReference type="ARBA" id="ARBA00007261"/>
    </source>
</evidence>
<feature type="domain" description="Peptidase M16 N-terminal" evidence="7">
    <location>
        <begin position="67"/>
        <end position="181"/>
    </location>
</feature>
<dbReference type="InterPro" id="IPR007863">
    <property type="entry name" value="Peptidase_M16_C"/>
</dbReference>
<dbReference type="RefSeq" id="WP_093113028.1">
    <property type="nucleotide sequence ID" value="NZ_FNGG01000003.1"/>
</dbReference>
<feature type="domain" description="Peptidase M16 C-terminal" evidence="8">
    <location>
        <begin position="718"/>
        <end position="899"/>
    </location>
</feature>
<evidence type="ECO:0000313" key="10">
    <source>
        <dbReference type="Proteomes" id="UP000199448"/>
    </source>
</evidence>
<dbReference type="STRING" id="390640.SAMN04488034_10365"/>
<evidence type="ECO:0000256" key="5">
    <source>
        <dbReference type="ARBA" id="ARBA00023049"/>
    </source>
</evidence>
<dbReference type="InterPro" id="IPR011249">
    <property type="entry name" value="Metalloenz_LuxS/M16"/>
</dbReference>
<dbReference type="GO" id="GO:0046872">
    <property type="term" value="F:metal ion binding"/>
    <property type="evidence" value="ECO:0007669"/>
    <property type="project" value="InterPro"/>
</dbReference>
<dbReference type="Gene3D" id="3.30.830.10">
    <property type="entry name" value="Metalloenzyme, LuxS/M16 peptidase-like"/>
    <property type="match status" value="4"/>
</dbReference>
<dbReference type="GO" id="GO:0008237">
    <property type="term" value="F:metallopeptidase activity"/>
    <property type="evidence" value="ECO:0007669"/>
    <property type="project" value="UniProtKB-KW"/>
</dbReference>
<dbReference type="Pfam" id="PF00675">
    <property type="entry name" value="Peptidase_M16"/>
    <property type="match status" value="1"/>
</dbReference>
<feature type="chain" id="PRO_5011519345" evidence="6">
    <location>
        <begin position="32"/>
        <end position="973"/>
    </location>
</feature>
<evidence type="ECO:0000259" key="8">
    <source>
        <dbReference type="Pfam" id="PF05193"/>
    </source>
</evidence>
<reference evidence="9 10" key="1">
    <citation type="submission" date="2016-10" db="EMBL/GenBank/DDBJ databases">
        <authorList>
            <person name="de Groot N.N."/>
        </authorList>
    </citation>
    <scope>NUCLEOTIDE SEQUENCE [LARGE SCALE GENOMIC DNA]</scope>
    <source>
        <strain evidence="9 10">DSM 23553</strain>
    </source>
</reference>
<evidence type="ECO:0000256" key="3">
    <source>
        <dbReference type="ARBA" id="ARBA00022801"/>
    </source>
</evidence>
<keyword evidence="6" id="KW-0732">Signal</keyword>
<keyword evidence="4" id="KW-0862">Zinc</keyword>
<dbReference type="Proteomes" id="UP000199448">
    <property type="component" value="Unassembled WGS sequence"/>
</dbReference>
<protein>
    <submittedName>
        <fullName evidence="9">Predicted Zn-dependent peptidase</fullName>
    </submittedName>
</protein>
<evidence type="ECO:0000256" key="2">
    <source>
        <dbReference type="ARBA" id="ARBA00022670"/>
    </source>
</evidence>
<dbReference type="InterPro" id="IPR050626">
    <property type="entry name" value="Peptidase_M16"/>
</dbReference>
<feature type="domain" description="Peptidase M16 C-terminal" evidence="8">
    <location>
        <begin position="218"/>
        <end position="407"/>
    </location>
</feature>
<dbReference type="PANTHER" id="PTHR43690">
    <property type="entry name" value="NARDILYSIN"/>
    <property type="match status" value="1"/>
</dbReference>
<proteinExistence type="inferred from homology"/>
<dbReference type="OrthoDB" id="9811314at2"/>
<keyword evidence="3" id="KW-0378">Hydrolase</keyword>
<evidence type="ECO:0000256" key="4">
    <source>
        <dbReference type="ARBA" id="ARBA00022833"/>
    </source>
</evidence>
<comment type="similarity">
    <text evidence="1">Belongs to the peptidase M16 family.</text>
</comment>
<dbReference type="Pfam" id="PF05193">
    <property type="entry name" value="Peptidase_M16_C"/>
    <property type="match status" value="2"/>
</dbReference>
<dbReference type="GO" id="GO:0006508">
    <property type="term" value="P:proteolysis"/>
    <property type="evidence" value="ECO:0007669"/>
    <property type="project" value="UniProtKB-KW"/>
</dbReference>
<dbReference type="SUPFAM" id="SSF63411">
    <property type="entry name" value="LuxS/MPP-like metallohydrolase"/>
    <property type="match status" value="4"/>
</dbReference>
<organism evidence="9 10">
    <name type="scientific">Salinimicrobium catena</name>
    <dbReference type="NCBI Taxonomy" id="390640"/>
    <lineage>
        <taxon>Bacteria</taxon>
        <taxon>Pseudomonadati</taxon>
        <taxon>Bacteroidota</taxon>
        <taxon>Flavobacteriia</taxon>
        <taxon>Flavobacteriales</taxon>
        <taxon>Flavobacteriaceae</taxon>
        <taxon>Salinimicrobium</taxon>
    </lineage>
</organism>
<evidence type="ECO:0000259" key="7">
    <source>
        <dbReference type="Pfam" id="PF00675"/>
    </source>
</evidence>
<dbReference type="PANTHER" id="PTHR43690:SF17">
    <property type="entry name" value="PROTEIN YHJJ"/>
    <property type="match status" value="1"/>
</dbReference>
<evidence type="ECO:0000256" key="6">
    <source>
        <dbReference type="SAM" id="SignalP"/>
    </source>
</evidence>
<evidence type="ECO:0000313" key="9">
    <source>
        <dbReference type="EMBL" id="SEE92015.1"/>
    </source>
</evidence>
<gene>
    <name evidence="9" type="ORF">SAMN04488034_10365</name>
</gene>